<keyword evidence="2" id="KW-1185">Reference proteome</keyword>
<dbReference type="Proteomes" id="UP001165064">
    <property type="component" value="Unassembled WGS sequence"/>
</dbReference>
<gene>
    <name evidence="1" type="ORF">Amon02_001086000</name>
</gene>
<accession>A0ACB5U2G4</accession>
<protein>
    <submittedName>
        <fullName evidence="1">Unnamed protein product</fullName>
    </submittedName>
</protein>
<evidence type="ECO:0000313" key="2">
    <source>
        <dbReference type="Proteomes" id="UP001165064"/>
    </source>
</evidence>
<organism evidence="1 2">
    <name type="scientific">Ambrosiozyma monospora</name>
    <name type="common">Yeast</name>
    <name type="synonym">Endomycopsis monosporus</name>
    <dbReference type="NCBI Taxonomy" id="43982"/>
    <lineage>
        <taxon>Eukaryota</taxon>
        <taxon>Fungi</taxon>
        <taxon>Dikarya</taxon>
        <taxon>Ascomycota</taxon>
        <taxon>Saccharomycotina</taxon>
        <taxon>Pichiomycetes</taxon>
        <taxon>Pichiales</taxon>
        <taxon>Pichiaceae</taxon>
        <taxon>Ambrosiozyma</taxon>
    </lineage>
</organism>
<sequence length="145" mass="15242">MKGSKSSKKDASSTTTPVSHSPTKTSSSRNQFPFKLSKTSQQQLFPPINEPVKIEDCDDDIDLQKLPIDFEKLPAACVTVSTASNSASSIKKGSTSNSISSTSSASSVKSSDSKLTKNSSNDNDSVTSSKGKNASKKKGSGTQRC</sequence>
<evidence type="ECO:0000313" key="1">
    <source>
        <dbReference type="EMBL" id="GME99901.1"/>
    </source>
</evidence>
<comment type="caution">
    <text evidence="1">The sequence shown here is derived from an EMBL/GenBank/DDBJ whole genome shotgun (WGS) entry which is preliminary data.</text>
</comment>
<dbReference type="EMBL" id="BSXS01011186">
    <property type="protein sequence ID" value="GME99901.1"/>
    <property type="molecule type" value="Genomic_DNA"/>
</dbReference>
<reference evidence="1" key="1">
    <citation type="submission" date="2023-04" db="EMBL/GenBank/DDBJ databases">
        <title>Ambrosiozyma monospora NBRC 10751.</title>
        <authorList>
            <person name="Ichikawa N."/>
            <person name="Sato H."/>
            <person name="Tonouchi N."/>
        </authorList>
    </citation>
    <scope>NUCLEOTIDE SEQUENCE</scope>
    <source>
        <strain evidence="1">NBRC 10751</strain>
    </source>
</reference>
<name>A0ACB5U2G4_AMBMO</name>
<proteinExistence type="predicted"/>